<keyword evidence="3" id="KW-1185">Reference proteome</keyword>
<dbReference type="EMBL" id="JARZHI010000107">
    <property type="protein sequence ID" value="MDI1437122.1"/>
    <property type="molecule type" value="Genomic_DNA"/>
</dbReference>
<feature type="compositionally biased region" description="Basic and acidic residues" evidence="1">
    <location>
        <begin position="137"/>
        <end position="148"/>
    </location>
</feature>
<evidence type="ECO:0000256" key="1">
    <source>
        <dbReference type="SAM" id="MobiDB-lite"/>
    </source>
</evidence>
<proteinExistence type="predicted"/>
<name>A0ABT6P937_9BACT</name>
<organism evidence="2 3">
    <name type="scientific">Polyangium sorediatum</name>
    <dbReference type="NCBI Taxonomy" id="889274"/>
    <lineage>
        <taxon>Bacteria</taxon>
        <taxon>Pseudomonadati</taxon>
        <taxon>Myxococcota</taxon>
        <taxon>Polyangia</taxon>
        <taxon>Polyangiales</taxon>
        <taxon>Polyangiaceae</taxon>
        <taxon>Polyangium</taxon>
    </lineage>
</organism>
<gene>
    <name evidence="2" type="ORF">QHF89_46885</name>
</gene>
<protein>
    <submittedName>
        <fullName evidence="2">Uncharacterized protein</fullName>
    </submittedName>
</protein>
<evidence type="ECO:0000313" key="2">
    <source>
        <dbReference type="EMBL" id="MDI1437122.1"/>
    </source>
</evidence>
<feature type="region of interest" description="Disordered" evidence="1">
    <location>
        <begin position="112"/>
        <end position="163"/>
    </location>
</feature>
<accession>A0ABT6P937</accession>
<dbReference type="RefSeq" id="WP_284721869.1">
    <property type="nucleotide sequence ID" value="NZ_JARZHI010000107.1"/>
</dbReference>
<comment type="caution">
    <text evidence="2">The sequence shown here is derived from an EMBL/GenBank/DDBJ whole genome shotgun (WGS) entry which is preliminary data.</text>
</comment>
<dbReference type="Proteomes" id="UP001160301">
    <property type="component" value="Unassembled WGS sequence"/>
</dbReference>
<evidence type="ECO:0000313" key="3">
    <source>
        <dbReference type="Proteomes" id="UP001160301"/>
    </source>
</evidence>
<reference evidence="2 3" key="1">
    <citation type="submission" date="2023-04" db="EMBL/GenBank/DDBJ databases">
        <title>The genome sequence of Polyangium sorediatum DSM14670.</title>
        <authorList>
            <person name="Zhang X."/>
        </authorList>
    </citation>
    <scope>NUCLEOTIDE SEQUENCE [LARGE SCALE GENOMIC DNA]</scope>
    <source>
        <strain evidence="2 3">DSM 14670</strain>
    </source>
</reference>
<sequence length="163" mass="18002">MSRTPDPRTILPALETIGEKLYETRARFMVDTNQGLTKTYNALKDPDNDDPRILELRALHEDMDRAVLAAYGWSHIPVPPYCPKTDEERAAVQAFEDEVIDKLFVLNAERAEQEKKAAAAAAPPPKKGGRRPATKTDSAEGDTKEPAKKGRKKAKDGQGSLGF</sequence>